<sequence length="109" mass="11072">MRRFGAALAISVLLVTSACGGGGSRPSQDEVSQALQKGGDNSILGDSGSKVSKKAADCVAKVLVDSRISDRALQAIVDGKRNYSPSKADQTAAVGVANKIVKCLPAGLK</sequence>
<feature type="compositionally biased region" description="Polar residues" evidence="1">
    <location>
        <begin position="25"/>
        <end position="35"/>
    </location>
</feature>
<protein>
    <recommendedName>
        <fullName evidence="5">DUF732 domain-containing protein</fullName>
    </recommendedName>
</protein>
<evidence type="ECO:0000313" key="3">
    <source>
        <dbReference type="EMBL" id="RNL79501.1"/>
    </source>
</evidence>
<accession>A0A3N0DVC0</accession>
<feature type="region of interest" description="Disordered" evidence="1">
    <location>
        <begin position="20"/>
        <end position="51"/>
    </location>
</feature>
<evidence type="ECO:0000256" key="1">
    <source>
        <dbReference type="SAM" id="MobiDB-lite"/>
    </source>
</evidence>
<reference evidence="3 4" key="1">
    <citation type="submission" date="2018-11" db="EMBL/GenBank/DDBJ databases">
        <authorList>
            <person name="Li F."/>
        </authorList>
    </citation>
    <scope>NUCLEOTIDE SEQUENCE [LARGE SCALE GENOMIC DNA]</scope>
    <source>
        <strain evidence="3 4">KIS18-7</strain>
    </source>
</reference>
<dbReference type="Proteomes" id="UP000277094">
    <property type="component" value="Unassembled WGS sequence"/>
</dbReference>
<evidence type="ECO:0008006" key="5">
    <source>
        <dbReference type="Google" id="ProtNLM"/>
    </source>
</evidence>
<organism evidence="3 4">
    <name type="scientific">Nocardioides marmorisolisilvae</name>
    <dbReference type="NCBI Taxonomy" id="1542737"/>
    <lineage>
        <taxon>Bacteria</taxon>
        <taxon>Bacillati</taxon>
        <taxon>Actinomycetota</taxon>
        <taxon>Actinomycetes</taxon>
        <taxon>Propionibacteriales</taxon>
        <taxon>Nocardioidaceae</taxon>
        <taxon>Nocardioides</taxon>
    </lineage>
</organism>
<keyword evidence="2" id="KW-0732">Signal</keyword>
<dbReference type="PROSITE" id="PS51257">
    <property type="entry name" value="PROKAR_LIPOPROTEIN"/>
    <property type="match status" value="1"/>
</dbReference>
<feature type="chain" id="PRO_5038337553" description="DUF732 domain-containing protein" evidence="2">
    <location>
        <begin position="21"/>
        <end position="109"/>
    </location>
</feature>
<dbReference type="EMBL" id="RJSG01000002">
    <property type="protein sequence ID" value="RNL79501.1"/>
    <property type="molecule type" value="Genomic_DNA"/>
</dbReference>
<dbReference type="RefSeq" id="WP_123234003.1">
    <property type="nucleotide sequence ID" value="NZ_RJSG01000002.1"/>
</dbReference>
<evidence type="ECO:0000313" key="4">
    <source>
        <dbReference type="Proteomes" id="UP000277094"/>
    </source>
</evidence>
<proteinExistence type="predicted"/>
<dbReference type="OrthoDB" id="3788093at2"/>
<feature type="signal peptide" evidence="2">
    <location>
        <begin position="1"/>
        <end position="20"/>
    </location>
</feature>
<comment type="caution">
    <text evidence="3">The sequence shown here is derived from an EMBL/GenBank/DDBJ whole genome shotgun (WGS) entry which is preliminary data.</text>
</comment>
<keyword evidence="4" id="KW-1185">Reference proteome</keyword>
<name>A0A3N0DVC0_9ACTN</name>
<dbReference type="AlphaFoldDB" id="A0A3N0DVC0"/>
<gene>
    <name evidence="3" type="ORF">EFL95_10995</name>
</gene>
<evidence type="ECO:0000256" key="2">
    <source>
        <dbReference type="SAM" id="SignalP"/>
    </source>
</evidence>